<keyword evidence="3" id="KW-1185">Reference proteome</keyword>
<dbReference type="InterPro" id="IPR021973">
    <property type="entry name" value="SprA-related"/>
</dbReference>
<proteinExistence type="predicted"/>
<evidence type="ECO:0000313" key="2">
    <source>
        <dbReference type="EMBL" id="BBP44170.1"/>
    </source>
</evidence>
<protein>
    <recommendedName>
        <fullName evidence="4">SrpA-related protein</fullName>
    </recommendedName>
</protein>
<feature type="compositionally biased region" description="Polar residues" evidence="1">
    <location>
        <begin position="22"/>
        <end position="44"/>
    </location>
</feature>
<feature type="compositionally biased region" description="Polar residues" evidence="1">
    <location>
        <begin position="59"/>
        <end position="82"/>
    </location>
</feature>
<dbReference type="AlphaFoldDB" id="A0A6F8PQ97"/>
<dbReference type="Proteomes" id="UP000501466">
    <property type="component" value="Chromosome"/>
</dbReference>
<dbReference type="EMBL" id="AP021888">
    <property type="protein sequence ID" value="BBP44170.1"/>
    <property type="molecule type" value="Genomic_DNA"/>
</dbReference>
<dbReference type="KEGG" id="tzo:THMIRHAT_19160"/>
<reference evidence="3" key="1">
    <citation type="submission" date="2019-11" db="EMBL/GenBank/DDBJ databases">
        <title>Isolation and characterization of two novel species in the genus Thiomicrorhabdus.</title>
        <authorList>
            <person name="Mochizuki J."/>
            <person name="Kojima H."/>
            <person name="Fukui M."/>
        </authorList>
    </citation>
    <scope>NUCLEOTIDE SEQUENCE [LARGE SCALE GENOMIC DNA]</scope>
    <source>
        <strain evidence="3">AkT22</strain>
    </source>
</reference>
<gene>
    <name evidence="2" type="ORF">THMIRHAT_19160</name>
</gene>
<organism evidence="2 3">
    <name type="scientific">Thiosulfativibrio zosterae</name>
    <dbReference type="NCBI Taxonomy" id="2675053"/>
    <lineage>
        <taxon>Bacteria</taxon>
        <taxon>Pseudomonadati</taxon>
        <taxon>Pseudomonadota</taxon>
        <taxon>Gammaproteobacteria</taxon>
        <taxon>Thiotrichales</taxon>
        <taxon>Piscirickettsiaceae</taxon>
        <taxon>Thiosulfativibrio</taxon>
    </lineage>
</organism>
<feature type="compositionally biased region" description="Low complexity" evidence="1">
    <location>
        <begin position="1"/>
        <end position="21"/>
    </location>
</feature>
<evidence type="ECO:0000256" key="1">
    <source>
        <dbReference type="SAM" id="MobiDB-lite"/>
    </source>
</evidence>
<feature type="compositionally biased region" description="Polar residues" evidence="1">
    <location>
        <begin position="202"/>
        <end position="241"/>
    </location>
</feature>
<feature type="region of interest" description="Disordered" evidence="1">
    <location>
        <begin position="1"/>
        <end position="96"/>
    </location>
</feature>
<evidence type="ECO:0000313" key="3">
    <source>
        <dbReference type="Proteomes" id="UP000501466"/>
    </source>
</evidence>
<name>A0A6F8PQ97_9GAMM</name>
<sequence length="263" mass="27687">MISSISASPSPMNMPSISSMSGLSRSNAALHSTPNQPVSYSPLIQQESKTTQKTSSSTVNSKDSVEAPNTQKSNGMESQSTQDKAKEAQSQQQVAQVISQLKARDTEVRAHEMAHLSTAGSYARGGMSFSYQTGPDGKQYAVGGEVGIDTSPVSGDPQATLQKAQVIQRAALAPAQPSGQDIKVAAAAQKMMIDARAEMSAANLSTESTPSSDGESSQTQGDMSAESSGNNAQTIQQNNGLESRLLPERGMFDTRVNLQQAMR</sequence>
<feature type="region of interest" description="Disordered" evidence="1">
    <location>
        <begin position="199"/>
        <end position="252"/>
    </location>
</feature>
<feature type="compositionally biased region" description="Low complexity" evidence="1">
    <location>
        <begin position="45"/>
        <end position="58"/>
    </location>
</feature>
<dbReference type="Pfam" id="PF12118">
    <property type="entry name" value="SprA-related"/>
    <property type="match status" value="1"/>
</dbReference>
<evidence type="ECO:0008006" key="4">
    <source>
        <dbReference type="Google" id="ProtNLM"/>
    </source>
</evidence>
<accession>A0A6F8PQ97</accession>
<dbReference type="RefSeq" id="WP_198415225.1">
    <property type="nucleotide sequence ID" value="NZ_AP021888.1"/>
</dbReference>